<dbReference type="Gene3D" id="2.30.42.10">
    <property type="match status" value="1"/>
</dbReference>
<keyword evidence="1" id="KW-0472">Membrane</keyword>
<dbReference type="InterPro" id="IPR009003">
    <property type="entry name" value="Peptidase_S1_PA"/>
</dbReference>
<comment type="caution">
    <text evidence="3">The sequence shown here is derived from an EMBL/GenBank/DDBJ whole genome shotgun (WGS) entry which is preliminary data.</text>
</comment>
<dbReference type="Proteomes" id="UP000886883">
    <property type="component" value="Unassembled WGS sequence"/>
</dbReference>
<dbReference type="InterPro" id="IPR008763">
    <property type="entry name" value="Peptidase_S55"/>
</dbReference>
<evidence type="ECO:0000313" key="4">
    <source>
        <dbReference type="Proteomes" id="UP000886883"/>
    </source>
</evidence>
<keyword evidence="1" id="KW-1133">Transmembrane helix</keyword>
<dbReference type="SUPFAM" id="SSF50156">
    <property type="entry name" value="PDZ domain-like"/>
    <property type="match status" value="1"/>
</dbReference>
<evidence type="ECO:0000256" key="1">
    <source>
        <dbReference type="SAM" id="Phobius"/>
    </source>
</evidence>
<dbReference type="InterPro" id="IPR036034">
    <property type="entry name" value="PDZ_sf"/>
</dbReference>
<dbReference type="NCBIfam" id="TIGR02860">
    <property type="entry name" value="spore_IV_B"/>
    <property type="match status" value="1"/>
</dbReference>
<accession>A0A9D2MQZ6</accession>
<protein>
    <submittedName>
        <fullName evidence="3">SpoIVB peptidase</fullName>
        <ecNumber evidence="3">3.4.21.116</ecNumber>
    </submittedName>
</protein>
<dbReference type="PROSITE" id="PS51494">
    <property type="entry name" value="SPOIVB"/>
    <property type="match status" value="1"/>
</dbReference>
<keyword evidence="1" id="KW-0812">Transmembrane</keyword>
<keyword evidence="3" id="KW-0378">Hydrolase</keyword>
<dbReference type="AlphaFoldDB" id="A0A9D2MQZ6"/>
<feature type="transmembrane region" description="Helical" evidence="1">
    <location>
        <begin position="26"/>
        <end position="48"/>
    </location>
</feature>
<name>A0A9D2MQZ6_9FIRM</name>
<reference evidence="3" key="1">
    <citation type="journal article" date="2021" name="PeerJ">
        <title>Extensive microbial diversity within the chicken gut microbiome revealed by metagenomics and culture.</title>
        <authorList>
            <person name="Gilroy R."/>
            <person name="Ravi A."/>
            <person name="Getino M."/>
            <person name="Pursley I."/>
            <person name="Horton D.L."/>
            <person name="Alikhan N.F."/>
            <person name="Baker D."/>
            <person name="Gharbi K."/>
            <person name="Hall N."/>
            <person name="Watson M."/>
            <person name="Adriaenssens E.M."/>
            <person name="Foster-Nyarko E."/>
            <person name="Jarju S."/>
            <person name="Secka A."/>
            <person name="Antonio M."/>
            <person name="Oren A."/>
            <person name="Chaudhuri R.R."/>
            <person name="La Ragione R."/>
            <person name="Hildebrand F."/>
            <person name="Pallen M.J."/>
        </authorList>
    </citation>
    <scope>NUCLEOTIDE SEQUENCE</scope>
    <source>
        <strain evidence="3">USAMLcec3-2134</strain>
    </source>
</reference>
<gene>
    <name evidence="3" type="primary">spoIVB</name>
    <name evidence="3" type="ORF">H9763_05755</name>
</gene>
<dbReference type="GO" id="GO:0016787">
    <property type="term" value="F:hydrolase activity"/>
    <property type="evidence" value="ECO:0007669"/>
    <property type="project" value="UniProtKB-KW"/>
</dbReference>
<dbReference type="EMBL" id="DWXE01000020">
    <property type="protein sequence ID" value="HJB90959.1"/>
    <property type="molecule type" value="Genomic_DNA"/>
</dbReference>
<dbReference type="Pfam" id="PF05580">
    <property type="entry name" value="Peptidase_S55"/>
    <property type="match status" value="1"/>
</dbReference>
<reference evidence="3" key="2">
    <citation type="submission" date="2021-04" db="EMBL/GenBank/DDBJ databases">
        <authorList>
            <person name="Gilroy R."/>
        </authorList>
    </citation>
    <scope>NUCLEOTIDE SEQUENCE</scope>
    <source>
        <strain evidence="3">USAMLcec3-2134</strain>
    </source>
</reference>
<proteinExistence type="predicted"/>
<evidence type="ECO:0000259" key="2">
    <source>
        <dbReference type="PROSITE" id="PS51494"/>
    </source>
</evidence>
<evidence type="ECO:0000313" key="3">
    <source>
        <dbReference type="EMBL" id="HJB90959.1"/>
    </source>
</evidence>
<organism evidence="3 4">
    <name type="scientific">Candidatus Eisenbergiella merdigallinarum</name>
    <dbReference type="NCBI Taxonomy" id="2838552"/>
    <lineage>
        <taxon>Bacteria</taxon>
        <taxon>Bacillati</taxon>
        <taxon>Bacillota</taxon>
        <taxon>Clostridia</taxon>
        <taxon>Lachnospirales</taxon>
        <taxon>Lachnospiraceae</taxon>
        <taxon>Eisenbergiella</taxon>
    </lineage>
</organism>
<dbReference type="SUPFAM" id="SSF50494">
    <property type="entry name" value="Trypsin-like serine proteases"/>
    <property type="match status" value="1"/>
</dbReference>
<sequence length="452" mass="49188">MPVCKTGSIRKGCEMVGKKYTGKKRFWGPALLIAFSAAVLGGWIWFTWEKIPTSIRIKAGVSQQLSFNVPVSGEVYPDFGEQGQEAVPAAGMQMETVKETASLQVDLSRPVTMVANRTQNYKMNVKLFGVIPFKTVQVQVIPDEMLIPAGVPIGIYVKTDGVMVIAEGDFEGLDHTMKEPARHLLMAGDYILKADGKELTSKQELMEKIASGCGEEMVLTIRREGEVFDIKVKPQQDAGGEYKLGIWIRDNAQGVGTMTYLDENASFGALGHGINDTDTALLMDVKQGSLYRTKIVDIKKGQDGVPGELTGVIDYNAENRIGTIDQNSVEGIFGTLEGGIPENLQDRAMPIGLKQDVRIGEATILCCVDGQENPREYAVEITAVHLDHDNVNRGLELEVTDPGLLEQTGGIVQGMSGSPILQDGKIIGAVTHVLVQDPTRGYGIFIENMLEE</sequence>
<dbReference type="EC" id="3.4.21.116" evidence="3"/>
<dbReference type="InterPro" id="IPR014219">
    <property type="entry name" value="SpoIVB"/>
</dbReference>
<feature type="domain" description="Peptidase S55" evidence="2">
    <location>
        <begin position="226"/>
        <end position="452"/>
    </location>
</feature>